<dbReference type="Proteomes" id="UP000515344">
    <property type="component" value="Chromosome"/>
</dbReference>
<dbReference type="InterPro" id="IPR023393">
    <property type="entry name" value="START-like_dom_sf"/>
</dbReference>
<keyword evidence="1" id="KW-0812">Transmembrane</keyword>
<accession>A0A7G5XKU4</accession>
<reference evidence="3" key="1">
    <citation type="submission" date="2020-08" db="EMBL/GenBank/DDBJ databases">
        <title>Lacibacter sp. S13-6-6 genome sequencing.</title>
        <authorList>
            <person name="Jin L."/>
        </authorList>
    </citation>
    <scope>NUCLEOTIDE SEQUENCE [LARGE SCALE GENOMIC DNA]</scope>
    <source>
        <strain evidence="3">S13-6-6</strain>
    </source>
</reference>
<dbReference type="SUPFAM" id="SSF55961">
    <property type="entry name" value="Bet v1-like"/>
    <property type="match status" value="1"/>
</dbReference>
<keyword evidence="3" id="KW-1185">Reference proteome</keyword>
<organism evidence="2 3">
    <name type="scientific">Lacibacter sediminis</name>
    <dbReference type="NCBI Taxonomy" id="2760713"/>
    <lineage>
        <taxon>Bacteria</taxon>
        <taxon>Pseudomonadati</taxon>
        <taxon>Bacteroidota</taxon>
        <taxon>Chitinophagia</taxon>
        <taxon>Chitinophagales</taxon>
        <taxon>Chitinophagaceae</taxon>
        <taxon>Lacibacter</taxon>
    </lineage>
</organism>
<sequence length="177" mass="20127">MKILKNILLAILGIIVIVLVFALFIDKEFSLSKEIVVNKPKQQVFDYVKLIKNQEHYSVWVMKDPNINIQYTGTDGTVGAQSSWVSNDKNVGVGEQEIIELKEGESMKVELRFKKPFEGTNYAINTFTSVADNQTKVTSTFTGKSPYPMNFMNLFMDMVLGKDMEKNLSNMKVNLEK</sequence>
<dbReference type="CDD" id="cd07818">
    <property type="entry name" value="SRPBCC_1"/>
    <property type="match status" value="1"/>
</dbReference>
<dbReference type="EMBL" id="CP060007">
    <property type="protein sequence ID" value="QNA46097.1"/>
    <property type="molecule type" value="Genomic_DNA"/>
</dbReference>
<dbReference type="InterPro" id="IPR019587">
    <property type="entry name" value="Polyketide_cyclase/dehydratase"/>
</dbReference>
<gene>
    <name evidence="2" type="ORF">H4075_07920</name>
</gene>
<dbReference type="KEGG" id="lacs:H4075_07920"/>
<dbReference type="RefSeq" id="WP_182805717.1">
    <property type="nucleotide sequence ID" value="NZ_CP060007.1"/>
</dbReference>
<evidence type="ECO:0000313" key="3">
    <source>
        <dbReference type="Proteomes" id="UP000515344"/>
    </source>
</evidence>
<evidence type="ECO:0000256" key="1">
    <source>
        <dbReference type="SAM" id="Phobius"/>
    </source>
</evidence>
<dbReference type="Pfam" id="PF10604">
    <property type="entry name" value="Polyketide_cyc2"/>
    <property type="match status" value="1"/>
</dbReference>
<dbReference type="Gene3D" id="3.30.530.20">
    <property type="match status" value="1"/>
</dbReference>
<protein>
    <submittedName>
        <fullName evidence="2">SRPBCC family protein</fullName>
    </submittedName>
</protein>
<keyword evidence="1" id="KW-0472">Membrane</keyword>
<feature type="transmembrane region" description="Helical" evidence="1">
    <location>
        <begin position="7"/>
        <end position="25"/>
    </location>
</feature>
<name>A0A7G5XKU4_9BACT</name>
<evidence type="ECO:0000313" key="2">
    <source>
        <dbReference type="EMBL" id="QNA46097.1"/>
    </source>
</evidence>
<dbReference type="AlphaFoldDB" id="A0A7G5XKU4"/>
<keyword evidence="1" id="KW-1133">Transmembrane helix</keyword>
<proteinExistence type="predicted"/>